<keyword evidence="2" id="KW-1185">Reference proteome</keyword>
<dbReference type="AlphaFoldDB" id="A0A0H2RM15"/>
<sequence length="219" mass="24324">MDGAKFAQFCCAVAAAATALALHEWDRRSVDTGRGMVFTSVFGDGDGQWSESSTSALTSLRSVVTIDTIENCILDELWLYISSFPFFSTNPMLQSRRQTLPNRSTTFVALLARIRSEQDSRSVLKRGMVLVWLFGETAEEGRTMGREGVVGFCRKFERSSFQTHLRNLCPTQNGLTWAQAALRLGDDLSFKTTGGLRPCHSSACRFFGTVHLRLDACRS</sequence>
<reference evidence="1 2" key="1">
    <citation type="submission" date="2015-04" db="EMBL/GenBank/DDBJ databases">
        <title>Complete genome sequence of Schizopora paradoxa KUC8140, a cosmopolitan wood degrader in East Asia.</title>
        <authorList>
            <consortium name="DOE Joint Genome Institute"/>
            <person name="Min B."/>
            <person name="Park H."/>
            <person name="Jang Y."/>
            <person name="Kim J.-J."/>
            <person name="Kim K.H."/>
            <person name="Pangilinan J."/>
            <person name="Lipzen A."/>
            <person name="Riley R."/>
            <person name="Grigoriev I.V."/>
            <person name="Spatafora J.W."/>
            <person name="Choi I.-G."/>
        </authorList>
    </citation>
    <scope>NUCLEOTIDE SEQUENCE [LARGE SCALE GENOMIC DNA]</scope>
    <source>
        <strain evidence="1 2">KUC8140</strain>
    </source>
</reference>
<name>A0A0H2RM15_9AGAM</name>
<accession>A0A0H2RM15</accession>
<evidence type="ECO:0000313" key="1">
    <source>
        <dbReference type="EMBL" id="KLO10498.1"/>
    </source>
</evidence>
<gene>
    <name evidence="1" type="ORF">SCHPADRAFT_892284</name>
</gene>
<dbReference type="InParanoid" id="A0A0H2RM15"/>
<protein>
    <submittedName>
        <fullName evidence="1">Uncharacterized protein</fullName>
    </submittedName>
</protein>
<organism evidence="1 2">
    <name type="scientific">Schizopora paradoxa</name>
    <dbReference type="NCBI Taxonomy" id="27342"/>
    <lineage>
        <taxon>Eukaryota</taxon>
        <taxon>Fungi</taxon>
        <taxon>Dikarya</taxon>
        <taxon>Basidiomycota</taxon>
        <taxon>Agaricomycotina</taxon>
        <taxon>Agaricomycetes</taxon>
        <taxon>Hymenochaetales</taxon>
        <taxon>Schizoporaceae</taxon>
        <taxon>Schizopora</taxon>
    </lineage>
</organism>
<dbReference type="EMBL" id="KQ086024">
    <property type="protein sequence ID" value="KLO10498.1"/>
    <property type="molecule type" value="Genomic_DNA"/>
</dbReference>
<proteinExistence type="predicted"/>
<dbReference type="Proteomes" id="UP000053477">
    <property type="component" value="Unassembled WGS sequence"/>
</dbReference>
<evidence type="ECO:0000313" key="2">
    <source>
        <dbReference type="Proteomes" id="UP000053477"/>
    </source>
</evidence>